<dbReference type="Proteomes" id="UP001642520">
    <property type="component" value="Unassembled WGS sequence"/>
</dbReference>
<gene>
    <name evidence="2" type="ORF">XYLVIOL_LOCUS1073</name>
</gene>
<evidence type="ECO:0000313" key="2">
    <source>
        <dbReference type="EMBL" id="CAL7934536.1"/>
    </source>
</evidence>
<evidence type="ECO:0000256" key="1">
    <source>
        <dbReference type="SAM" id="MobiDB-lite"/>
    </source>
</evidence>
<feature type="compositionally biased region" description="Basic and acidic residues" evidence="1">
    <location>
        <begin position="20"/>
        <end position="45"/>
    </location>
</feature>
<protein>
    <submittedName>
        <fullName evidence="2">Uncharacterized protein</fullName>
    </submittedName>
</protein>
<feature type="region of interest" description="Disordered" evidence="1">
    <location>
        <begin position="20"/>
        <end position="79"/>
    </location>
</feature>
<organism evidence="2 3">
    <name type="scientific">Xylocopa violacea</name>
    <name type="common">Violet carpenter bee</name>
    <name type="synonym">Apis violacea</name>
    <dbReference type="NCBI Taxonomy" id="135666"/>
    <lineage>
        <taxon>Eukaryota</taxon>
        <taxon>Metazoa</taxon>
        <taxon>Ecdysozoa</taxon>
        <taxon>Arthropoda</taxon>
        <taxon>Hexapoda</taxon>
        <taxon>Insecta</taxon>
        <taxon>Pterygota</taxon>
        <taxon>Neoptera</taxon>
        <taxon>Endopterygota</taxon>
        <taxon>Hymenoptera</taxon>
        <taxon>Apocrita</taxon>
        <taxon>Aculeata</taxon>
        <taxon>Apoidea</taxon>
        <taxon>Anthophila</taxon>
        <taxon>Apidae</taxon>
        <taxon>Xylocopa</taxon>
        <taxon>Xylocopa</taxon>
    </lineage>
</organism>
<dbReference type="EMBL" id="CAXAJV020001281">
    <property type="protein sequence ID" value="CAL7934536.1"/>
    <property type="molecule type" value="Genomic_DNA"/>
</dbReference>
<name>A0ABP1N2G5_XYLVO</name>
<feature type="compositionally biased region" description="Basic residues" evidence="1">
    <location>
        <begin position="46"/>
        <end position="57"/>
    </location>
</feature>
<sequence>MKRAESKLQWLLLGIDRTKKDAKMAKDRQGLEGSIDRRRASERGSARRKGAQPKKGIKREERGKKARRVLPPEPRGIQS</sequence>
<evidence type="ECO:0000313" key="3">
    <source>
        <dbReference type="Proteomes" id="UP001642520"/>
    </source>
</evidence>
<comment type="caution">
    <text evidence="2">The sequence shown here is derived from an EMBL/GenBank/DDBJ whole genome shotgun (WGS) entry which is preliminary data.</text>
</comment>
<keyword evidence="3" id="KW-1185">Reference proteome</keyword>
<accession>A0ABP1N2G5</accession>
<proteinExistence type="predicted"/>
<reference evidence="2 3" key="1">
    <citation type="submission" date="2024-08" db="EMBL/GenBank/DDBJ databases">
        <authorList>
            <person name="Will J Nash"/>
            <person name="Angela Man"/>
            <person name="Seanna McTaggart"/>
            <person name="Kendall Baker"/>
            <person name="Tom Barker"/>
            <person name="Leah Catchpole"/>
            <person name="Alex Durrant"/>
            <person name="Karim Gharbi"/>
            <person name="Naomi Irish"/>
            <person name="Gemy Kaithakottil"/>
            <person name="Debby Ku"/>
            <person name="Aaliyah Providence"/>
            <person name="Felix Shaw"/>
            <person name="David Swarbreck"/>
            <person name="Chris Watkins"/>
            <person name="Ann M. McCartney"/>
            <person name="Giulio Formenti"/>
            <person name="Alice Mouton"/>
            <person name="Noel Vella"/>
            <person name="Bjorn M von Reumont"/>
            <person name="Adriana Vella"/>
            <person name="Wilfried Haerty"/>
        </authorList>
    </citation>
    <scope>NUCLEOTIDE SEQUENCE [LARGE SCALE GENOMIC DNA]</scope>
</reference>